<dbReference type="EMBL" id="LT960611">
    <property type="protein sequence ID" value="SON49715.1"/>
    <property type="molecule type" value="Genomic_DNA"/>
</dbReference>
<dbReference type="GO" id="GO:0019646">
    <property type="term" value="P:aerobic electron transport chain"/>
    <property type="evidence" value="ECO:0007669"/>
    <property type="project" value="TreeGrafter"/>
</dbReference>
<dbReference type="GO" id="GO:0003955">
    <property type="term" value="F:NAD(P)H dehydrogenase (quinone) activity"/>
    <property type="evidence" value="ECO:0007669"/>
    <property type="project" value="TreeGrafter"/>
</dbReference>
<evidence type="ECO:0000313" key="7">
    <source>
        <dbReference type="EMBL" id="SON49715.1"/>
    </source>
</evidence>
<dbReference type="Proteomes" id="UP000235828">
    <property type="component" value="Chromosome A"/>
</dbReference>
<keyword evidence="5 7" id="KW-0560">Oxidoreductase</keyword>
<accession>A0A2N8ZCT5</accession>
<keyword evidence="3" id="KW-0285">Flavoprotein</keyword>
<dbReference type="Pfam" id="PF07992">
    <property type="entry name" value="Pyr_redox_2"/>
    <property type="match status" value="1"/>
</dbReference>
<dbReference type="FunFam" id="3.50.50.100:FF:000001">
    <property type="entry name" value="NADH dehydrogenase"/>
    <property type="match status" value="1"/>
</dbReference>
<dbReference type="InterPro" id="IPR036188">
    <property type="entry name" value="FAD/NAD-bd_sf"/>
</dbReference>
<keyword evidence="8" id="KW-1185">Reference proteome</keyword>
<dbReference type="EC" id="1.16.1.-" evidence="7"/>
<feature type="domain" description="FAD/NAD(P)-binding" evidence="6">
    <location>
        <begin position="3"/>
        <end position="332"/>
    </location>
</feature>
<dbReference type="KEGG" id="vta:A1736"/>
<dbReference type="SUPFAM" id="SSF51905">
    <property type="entry name" value="FAD/NAD(P)-binding domain"/>
    <property type="match status" value="2"/>
</dbReference>
<evidence type="ECO:0000259" key="6">
    <source>
        <dbReference type="Pfam" id="PF07992"/>
    </source>
</evidence>
<dbReference type="InterPro" id="IPR023753">
    <property type="entry name" value="FAD/NAD-binding_dom"/>
</dbReference>
<protein>
    <submittedName>
        <fullName evidence="7">Respiratory NADH dehydrogenase 2/cupric reductase</fullName>
        <ecNumber evidence="7">1.16.1.-</ecNumber>
        <ecNumber evidence="7">1.6.99.3</ecNumber>
    </submittedName>
</protein>
<organism evidence="7 8">
    <name type="scientific">Vibrio tapetis subsp. tapetis</name>
    <dbReference type="NCBI Taxonomy" id="1671868"/>
    <lineage>
        <taxon>Bacteria</taxon>
        <taxon>Pseudomonadati</taxon>
        <taxon>Pseudomonadota</taxon>
        <taxon>Gammaproteobacteria</taxon>
        <taxon>Vibrionales</taxon>
        <taxon>Vibrionaceae</taxon>
        <taxon>Vibrio</taxon>
    </lineage>
</organism>
<gene>
    <name evidence="7" type="primary">ndh</name>
    <name evidence="7" type="ORF">VTAP4600_A1736</name>
</gene>
<evidence type="ECO:0000256" key="4">
    <source>
        <dbReference type="ARBA" id="ARBA00022827"/>
    </source>
</evidence>
<dbReference type="EC" id="1.6.99.3" evidence="7"/>
<evidence type="ECO:0000256" key="3">
    <source>
        <dbReference type="ARBA" id="ARBA00022630"/>
    </source>
</evidence>
<reference evidence="7 8" key="1">
    <citation type="submission" date="2017-10" db="EMBL/GenBank/DDBJ databases">
        <authorList>
            <person name="Banno H."/>
            <person name="Chua N.-H."/>
        </authorList>
    </citation>
    <scope>NUCLEOTIDE SEQUENCE [LARGE SCALE GENOMIC DNA]</scope>
    <source>
        <strain evidence="7">Vibrio tapetis CECT4600</strain>
    </source>
</reference>
<evidence type="ECO:0000313" key="8">
    <source>
        <dbReference type="Proteomes" id="UP000235828"/>
    </source>
</evidence>
<comment type="similarity">
    <text evidence="2">Belongs to the NADH dehydrogenase family.</text>
</comment>
<dbReference type="PRINTS" id="PR00368">
    <property type="entry name" value="FADPNR"/>
</dbReference>
<evidence type="ECO:0000256" key="5">
    <source>
        <dbReference type="ARBA" id="ARBA00023002"/>
    </source>
</evidence>
<dbReference type="Gene3D" id="3.50.50.100">
    <property type="match status" value="1"/>
</dbReference>
<dbReference type="PANTHER" id="PTHR42913">
    <property type="entry name" value="APOPTOSIS-INDUCING FACTOR 1"/>
    <property type="match status" value="1"/>
</dbReference>
<proteinExistence type="inferred from homology"/>
<evidence type="ECO:0000256" key="1">
    <source>
        <dbReference type="ARBA" id="ARBA00001974"/>
    </source>
</evidence>
<dbReference type="AlphaFoldDB" id="A0A2N8ZCT5"/>
<dbReference type="InterPro" id="IPR051169">
    <property type="entry name" value="NADH-Q_oxidoreductase"/>
</dbReference>
<dbReference type="OrthoDB" id="9781621at2"/>
<evidence type="ECO:0000256" key="2">
    <source>
        <dbReference type="ARBA" id="ARBA00005272"/>
    </source>
</evidence>
<dbReference type="PRINTS" id="PR00411">
    <property type="entry name" value="PNDRDTASEI"/>
</dbReference>
<dbReference type="PANTHER" id="PTHR42913:SF3">
    <property type="entry name" value="64 KDA MITOCHONDRIAL NADH DEHYDROGENASE (EUROFUNG)"/>
    <property type="match status" value="1"/>
</dbReference>
<dbReference type="RefSeq" id="WP_102522335.1">
    <property type="nucleotide sequence ID" value="NZ_LT960611.1"/>
</dbReference>
<name>A0A2N8ZCT5_9VIBR</name>
<keyword evidence="4" id="KW-0274">FAD</keyword>
<comment type="cofactor">
    <cofactor evidence="1">
        <name>FAD</name>
        <dbReference type="ChEBI" id="CHEBI:57692"/>
    </cofactor>
</comment>
<sequence>MTRIIVVGGGAGGLELATKLGGTLGRKNRAKITLVDRKGSHLWKPLLHEVATGSLDEGVDALSYRAHAKNHSFDFQMGSLEGIDRDRKVIVLSELRDEHQELLIPQRELEYDILVMAIGSTSNDFNTPGVRDNCIFLDSPEQAHRFRTEMNNQFLKLHAKNGQGSVDIAIVGAGATGVELSAELHNAIKELRTYGFGDLDSSKLNVSLVEAGERILPALPPRISSAAHQELTKLGVNVRTATMVTQADSEGLTTKDGDKIPAQIMVWAAGIKAPDFIKDIAGLETNRINQLVVKNTLQTTRDDNIFVIGDLAQCTQADGSFVPPRAQAAHQMSSQAYKNIVAKMNGRELKPYEYKDHGSLVSLSRFSTVGSLMGNLTKGSMMVEGRIARVVYISLYRMHQMALHGMLKTALMMLVGRINRVLRPNLKLH</sequence>